<reference evidence="2 3" key="1">
    <citation type="submission" date="2018-02" db="EMBL/GenBank/DDBJ databases">
        <title>The genomes of Aspergillus section Nigri reveals drivers in fungal speciation.</title>
        <authorList>
            <consortium name="DOE Joint Genome Institute"/>
            <person name="Vesth T.C."/>
            <person name="Nybo J."/>
            <person name="Theobald S."/>
            <person name="Brandl J."/>
            <person name="Frisvad J.C."/>
            <person name="Nielsen K.F."/>
            <person name="Lyhne E.K."/>
            <person name="Kogle M.E."/>
            <person name="Kuo A."/>
            <person name="Riley R."/>
            <person name="Clum A."/>
            <person name="Nolan M."/>
            <person name="Lipzen A."/>
            <person name="Salamov A."/>
            <person name="Henrissat B."/>
            <person name="Wiebenga A."/>
            <person name="De vries R.P."/>
            <person name="Grigoriev I.V."/>
            <person name="Mortensen U.H."/>
            <person name="Andersen M.R."/>
            <person name="Baker S.E."/>
        </authorList>
    </citation>
    <scope>NUCLEOTIDE SEQUENCE [LARGE SCALE GENOMIC DNA]</scope>
    <source>
        <strain evidence="2 3">CBS 101889</strain>
    </source>
</reference>
<dbReference type="VEuPathDB" id="FungiDB:BO97DRAFT_464108"/>
<dbReference type="InterPro" id="IPR000210">
    <property type="entry name" value="BTB/POZ_dom"/>
</dbReference>
<accession>A0A395I4W6</accession>
<organism evidence="2 3">
    <name type="scientific">Aspergillus homomorphus (strain CBS 101889)</name>
    <dbReference type="NCBI Taxonomy" id="1450537"/>
    <lineage>
        <taxon>Eukaryota</taxon>
        <taxon>Fungi</taxon>
        <taxon>Dikarya</taxon>
        <taxon>Ascomycota</taxon>
        <taxon>Pezizomycotina</taxon>
        <taxon>Eurotiomycetes</taxon>
        <taxon>Eurotiomycetidae</taxon>
        <taxon>Eurotiales</taxon>
        <taxon>Aspergillaceae</taxon>
        <taxon>Aspergillus</taxon>
        <taxon>Aspergillus subgen. Circumdati</taxon>
    </lineage>
</organism>
<proteinExistence type="predicted"/>
<evidence type="ECO:0000313" key="2">
    <source>
        <dbReference type="EMBL" id="RAL14779.1"/>
    </source>
</evidence>
<dbReference type="GeneID" id="37203771"/>
<gene>
    <name evidence="2" type="ORF">BO97DRAFT_464108</name>
</gene>
<protein>
    <recommendedName>
        <fullName evidence="1">BTB domain-containing protein</fullName>
    </recommendedName>
</protein>
<name>A0A395I4W6_ASPHC</name>
<dbReference type="RefSeq" id="XP_025553933.1">
    <property type="nucleotide sequence ID" value="XM_025699482.1"/>
</dbReference>
<dbReference type="OrthoDB" id="5326346at2759"/>
<dbReference type="PROSITE" id="PS50097">
    <property type="entry name" value="BTB"/>
    <property type="match status" value="1"/>
</dbReference>
<dbReference type="STRING" id="1450537.A0A395I4W6"/>
<evidence type="ECO:0000313" key="3">
    <source>
        <dbReference type="Proteomes" id="UP000248961"/>
    </source>
</evidence>
<dbReference type="EMBL" id="KZ824273">
    <property type="protein sequence ID" value="RAL14779.1"/>
    <property type="molecule type" value="Genomic_DNA"/>
</dbReference>
<dbReference type="Proteomes" id="UP000248961">
    <property type="component" value="Unassembled WGS sequence"/>
</dbReference>
<feature type="domain" description="BTB" evidence="1">
    <location>
        <begin position="13"/>
        <end position="80"/>
    </location>
</feature>
<evidence type="ECO:0000259" key="1">
    <source>
        <dbReference type="PROSITE" id="PS50097"/>
    </source>
</evidence>
<keyword evidence="3" id="KW-1185">Reference proteome</keyword>
<dbReference type="AlphaFoldDB" id="A0A395I4W6"/>
<sequence length="254" mass="29300">MNEEINHKIDPEGEILIILPGDIKFQVSKKSLGLASPVFKEMLDAAPADNGRIKLDLEWKEKPFLILMQAMHCQMLKIPAKTSFQMILDLMAWLFVSWVWDDKEKFEACARVAIEESVDSVKPYGLPLSEEIIENLNTRRKNAIEGIMNKLWRKEDQFLSAREEGQWGDNATLLGWLRKNVHTNITNYDWAPGHPYRGLSYRKLLNDIASFKNPRPELTSQVQYNFLDMLQVNQNARGLKLKGSTHGSYRPEQV</sequence>